<evidence type="ECO:0000259" key="18">
    <source>
        <dbReference type="PROSITE" id="PS51192"/>
    </source>
</evidence>
<dbReference type="Pfam" id="PF18400">
    <property type="entry name" value="Thioredoxin_12"/>
    <property type="match status" value="1"/>
</dbReference>
<dbReference type="PANTHER" id="PTHR11226">
    <property type="entry name" value="UDP-GLUCOSE GLYCOPROTEIN:GLUCOSYLTRANSFERASE"/>
    <property type="match status" value="1"/>
</dbReference>
<dbReference type="PROSITE" id="PS51194">
    <property type="entry name" value="HELICASE_CTER"/>
    <property type="match status" value="1"/>
</dbReference>
<dbReference type="InterPro" id="IPR040692">
    <property type="entry name" value="UGGT_TRXL_3"/>
</dbReference>
<dbReference type="FunFam" id="1.10.3380.10:FF:000001">
    <property type="entry name" value="U5 small nuclear ribonucleoprotein helicase"/>
    <property type="match status" value="1"/>
</dbReference>
<dbReference type="SMART" id="SM00973">
    <property type="entry name" value="Sec63"/>
    <property type="match status" value="1"/>
</dbReference>
<dbReference type="InterPro" id="IPR011990">
    <property type="entry name" value="TPR-like_helical_dom_sf"/>
</dbReference>
<evidence type="ECO:0000256" key="3">
    <source>
        <dbReference type="ARBA" id="ARBA00004922"/>
    </source>
</evidence>
<dbReference type="InterPro" id="IPR001650">
    <property type="entry name" value="Helicase_C-like"/>
</dbReference>
<dbReference type="PANTHER" id="PTHR11226:SF0">
    <property type="entry name" value="UDP-GLUCOSE:GLYCOPROTEIN GLUCOSYLTRANSFERASE"/>
    <property type="match status" value="1"/>
</dbReference>
<evidence type="ECO:0000256" key="17">
    <source>
        <dbReference type="SAM" id="MobiDB-lite"/>
    </source>
</evidence>
<dbReference type="SUPFAM" id="SSF52540">
    <property type="entry name" value="P-loop containing nucleoside triphosphate hydrolases"/>
    <property type="match status" value="4"/>
</dbReference>
<dbReference type="SUPFAM" id="SSF81296">
    <property type="entry name" value="E set domains"/>
    <property type="match status" value="1"/>
</dbReference>
<keyword evidence="11 16" id="KW-0802">TPR repeat</keyword>
<dbReference type="InterPro" id="IPR019734">
    <property type="entry name" value="TPR_rpt"/>
</dbReference>
<dbReference type="GO" id="GO:0005788">
    <property type="term" value="C:endoplasmic reticulum lumen"/>
    <property type="evidence" value="ECO:0007669"/>
    <property type="project" value="UniProtKB-SubCell"/>
</dbReference>
<gene>
    <name evidence="20" type="ORF">E3P86_00194</name>
</gene>
<dbReference type="GO" id="GO:0005524">
    <property type="term" value="F:ATP binding"/>
    <property type="evidence" value="ECO:0007669"/>
    <property type="project" value="UniProtKB-KW"/>
</dbReference>
<evidence type="ECO:0000256" key="7">
    <source>
        <dbReference type="ARBA" id="ARBA00022729"/>
    </source>
</evidence>
<keyword evidence="12" id="KW-0347">Helicase</keyword>
<accession>A0A4T0JIF5</accession>
<reference evidence="20 21" key="1">
    <citation type="submission" date="2019-03" db="EMBL/GenBank/DDBJ databases">
        <title>Sequencing 23 genomes of Wallemia ichthyophaga.</title>
        <authorList>
            <person name="Gostincar C."/>
        </authorList>
    </citation>
    <scope>NUCLEOTIDE SEQUENCE [LARGE SCALE GENOMIC DNA]</scope>
    <source>
        <strain evidence="20 21">EXF-6200</strain>
    </source>
</reference>
<keyword evidence="6" id="KW-0808">Transferase</keyword>
<comment type="caution">
    <text evidence="20">The sequence shown here is derived from an EMBL/GenBank/DDBJ whole genome shotgun (WGS) entry which is preliminary data.</text>
</comment>
<dbReference type="InterPro" id="IPR040693">
    <property type="entry name" value="UGGT_TRXL_1"/>
</dbReference>
<dbReference type="GO" id="GO:0003676">
    <property type="term" value="F:nucleic acid binding"/>
    <property type="evidence" value="ECO:0007669"/>
    <property type="project" value="InterPro"/>
</dbReference>
<dbReference type="Pfam" id="PF06427">
    <property type="entry name" value="UDP-g_GGTase"/>
    <property type="match status" value="1"/>
</dbReference>
<feature type="domain" description="Helicase C-terminal" evidence="19">
    <location>
        <begin position="531"/>
        <end position="734"/>
    </location>
</feature>
<dbReference type="Gene3D" id="1.25.40.10">
    <property type="entry name" value="Tetratricopeptide repeat domain"/>
    <property type="match status" value="3"/>
</dbReference>
<evidence type="ECO:0000256" key="10">
    <source>
        <dbReference type="ARBA" id="ARBA00022801"/>
    </source>
</evidence>
<dbReference type="SUPFAM" id="SSF55729">
    <property type="entry name" value="Acyl-CoA N-acyltransferases (Nat)"/>
    <property type="match status" value="1"/>
</dbReference>
<dbReference type="PROSITE" id="PS51192">
    <property type="entry name" value="HELICASE_ATP_BIND_1"/>
    <property type="match status" value="2"/>
</dbReference>
<dbReference type="InterPro" id="IPR057842">
    <property type="entry name" value="WH_MER3"/>
</dbReference>
<dbReference type="InterPro" id="IPR040525">
    <property type="entry name" value="UGGT_TRXL_4"/>
</dbReference>
<dbReference type="Gene3D" id="2.60.40.150">
    <property type="entry name" value="C2 domain"/>
    <property type="match status" value="1"/>
</dbReference>
<sequence length="4498" mass="508653">MADQLESFIDRLTGAVALQDSPLPSIVAEDSSVTLPVESQYPTDKDSSTTVTRLINDRKAALSLQASTAQGGPSGSTATTDALNNLLNFIGSTFGDADMHDKIVFEVSSLLNSPRSTDEISSALVDTLGFDALDLIAQVLSNRAEIGLGLNDVMSLNARNAEQHSKSHKREKARHNDLEESYLTISPEEARRRKEEERQLNSKRPLFSNEGGSIEEPNYPHVYKNSANGGNILSTMGSRYMLPLGTTKDHFDNYDEITIPPSKPIPPKIHERIVEIGEMDALCQRSFKGYEKLNRVQSVVYPTAYTTNENMLVCAPTGAGKTDVAMLTILRVVSQFADENKLTFGPGKGKGSASFGVRLDDFKIIYVAPMKALAAEITAKLGKRLSWLDIKVRELTGDTQLTKAEVNATQIIVTTPEKWDVVTRKPTGEGDLASKVKLLIIDEVHLLNEDRGAVIETIVARTLRQVEATQSLIRIVGLSATLPNYVDVADFLRVSRYKGLFYFDGSFRPIPLEQHFIGVKGKPGSSQSKKNLDQAAYEKAVELAEQGHSVMVFVHARKETVKTAETLLEYAKKDNQLEAFDCSEHPRYHIHKRDIAQSRNKEMRQLFEKGFGIHHAGMLRSDRNMMERMFEDGALKILCCTSTLAWGVNLPAHAVIIKGTQVYDSSKGAFSDLSILDVLQIFGRSGRPGYSTSGVAWLCTSYEKLDDYIQAVLSSHAIESKFHTGIVDALNAEISLGSVSNVSEAVQWLSFTYMFVRMRKNPLMYGMDHDEPLNDPLLGNKRNMLIMSAARQLALAKMIKFDENDMMFESDDMGRIASRFYICHESINIYNKELNPTMSEADIMSVLCQSVEFDQIQMRDSEVPELKHLMEDICPCQVKGGTDTSQGKCNILLQAYISRAYIDDFALVSDSNYVAQNGARLIRALLDIGLSKKWAVTTSGVISMSKALEQRLWPYEHPMKQQFGLRNEVIYNITRWADETTIQELAELSPAELGSLIHLNESHGAALHRIVKSFPTLSLSVYLKPLSHEVLKLQIHAKPKFAWNERTSGTMENFFLIAESEDELDILQWTNVQIRPTTEETSIDFILRIENDKKPDFITLRSASERWLGSEDLVSVSFEDLIMPASPSPPTEIIDLPFLPVSGLSNLKLEQALNSIGIRNFNPIQTQCFEPFYVYSDNVLLCAPVYAGKSILSQLSIWKAFTLQRNTRALIVTPTATLARETAHVLTTKFSKAMSVNVLNLHSKAEQRESQLKQNRVVFVASANVLQDLLCSGQKDQLLDDLSILVADDLHLMGSAYEIALSVVKQSVSDTRFIGISASLDNIEDLRKWLRVDPALTYNFAPKHRTLPISTNVQSHSVVPTSAFMKALIKPTYALIKIAPKGAIIFVPTRTQCRSVASDLITLSATDSDYIGLATEESVALEPYLDRLSDKTLVGYLVNGIGIYYTGLPLEDLALILELFLTGVLRALIVPRDMCWSLPVRASTVCVMNTQYLSTKNVKDSSGQEKADKQVQEYSLSEVAHMQAFASADVEGDSEATRTCVLMAQENGNKELYSYFLNAGLPLESRLSEDDELLYYVKHERNYGRIKDVGQVDKLLKQTYYVRRSKTNPTYYDAKGDGVRALANKIWNASSDVQRILRVRRNEYWAQSFCSSRSILESEGFSFDPECPNFISYQGRKICDVDEVSTLDQQAWPESTAIVDTAIDHILSEPSSAAPPTIIHYADPTAHNFKSFYDFFKKRTKVLKYVIRWAPTNASSQPQKLAGWGVKLDLKKREYLSLDDRTVSKRADDIKTNVISSEDYNFLPRKLQEAFGQSLVNFEGNDNIKTLSSNLIALLQQSDNQLELLNTISQNLPLLAPALADGAFEGAENVLNELSFNQDKYLKAGQNAIWLNGRRMYDKDLEPFTSDAIKVLSHRALYASQIIRPDSVADGLVDASDRIEEGGVIRWMNDLEDHKQYNGKFWSPYMRNLLNPLGKVARNYLNGVLVIDLSNKQAIEMLSTNVRAFIDRGIPVRWGVVPYINPLNHDSLMAAKLFYGLIDSRGVDTCLNYFAEAVAYTGTFAERAEAAYSNLPSVNGTLSQDEFDTTVKSKAVKNHLKKAQSYTRRLGVSPGEHEESFAGEIFINGQPVQFDDKTILTLQEHITSQTEAITKAVRNAEIDERSDVSVFYYDKSSTLKRRNKYLQPSKKKAHYIQTYPKLLDGPYVTPETQDRTDVTIWLVSDFNKPESLELIKHALSGMIISPTFRLGFVHNPSECETATGTISQMLRMLPDRSSPLEFIDALQNRGEIREDADGIVNAGAWISETGINPGDSGLIVNGRVIGPIPPNGLVEEDYVYLFQRDYAERVLPVVKALDETCPHLLQDDPDTVATLLSRLGSLLWKTNQNEQPEGIYEPPYTPRARVWNRLHTKYTSIQVGKELSSQYSFDVVLDPMSEQGQKLTKILIALAETGDAHIRIAFNPDISIENLPTNRFYRFAMNSKPHFNQYGQSINQAVQFVQMPADALFTLELDPPQSWIARPVYAPVDLDNLNLVTAPYKDLNVIFQLDKIVVDGHARDSKTSLPPRGLQVALKHGQIDTQIVANLGYLQLAVTPGQWSLEIREGYGRQVYEIESLGSLGWNSPTVDEGFETFMLDSFEGVKLYPRFKKKPGMEGVDVLSEQRETGLVPYAKAAISTLKSFLGFTYESDHADINIFTVASGLLYERFASIMILSVLKHTNHSVKFWFIENFLSPSFIEFLPHLAKEYGFKYELVTYKWPSWLRPQKERQRMLWAYKILFLDVLFPMSLDKVIFVDADNIVRTDLKQLIDVDLHGRAYGYPPIGMDREEMDGYRFWTEGYWKDYLRGRKYHISALYVVDLKRFRQIAAGDRLRGQYQGLSADPGSLANLDQDLPNNFQTEVPIWTLDGSWLWCETWNSEESITQAKTIDLCNNPKTKEPKLERARKIPEWTEYDDDIRQFSDKLAKEKLIKSLLVTETEELAQGPKAAAEEAPTAPDYFKDNHRKDEFKILIVRFDCWLLTAGDCLSHLNHHHLRLMSAIVVLPNGSTLDVLHTSASDALHELSTVQISLTWIHVIRKYWLLGKLRDAETICTRAAELFQRDALSISKLSTLKGNLYLDIARESPKILLSNPSEDVHAGDTKCRKDYMLAAAAQFVSADKSLQSIGEVSQINSPLYLGKASLQLAQGNLDEAFKTFNAILKNHTRNVFALMGKARILHVKRHYAEALRVYQDILRISPRVKPDPRIGIGLCFWQLKCPLEAKAAWERSAALNPNLYAPQLLLGLLNINDAKKPDEQDHYRVKAYNRGIRYVHTAYKLNEKNSNAANVLSYYFLGKRKLPVAIKYAERAIQYADAIPVLVDAYNNLARVHHLSGNTDEALRCYKVALERSPNNIVAQLGRGQLLLNDESLTQAVHHFDKLVQSQSQKGLANPEALLVLATLRSKVLPGISTNELQKNKESARELFDKFLKTVSKASSPHETVRGLGNEAETYVELARLWEKDNIKKSSEAYERACNVRKEQNLSMPIELLNNVAVLTAKIGNVDNAVSYLQEAVTRLDNGESNTRDFCIRNIDIKQHICTMKYNLARILEDGKDVQHAKKLYMQVLEIHPEYFECKVRLASLYMDENMPDEAHTLLKEVLTTWNDHKNLRAFYTNFLMRYDMSSAKRFCDDTLKKVAPNDIYALCVSGWVTYVKSRDMRPKVGTSEVKDRERQFREAIIYWEKALRYDPKCVYAAQGLAIAIAENVVPDPSRRDGQEPSEEENTKARRDALGVFAKIRDCLDEASVYINMGHCFYAQDEFDKAVEVYEHSLARHEEVSSLLHACRANYSKGVQKSDFKFLEKALAYAQTATKKSPKDKSVKYNIAMIEQKMLQVVLDTPIEKRALRDLERAIELSPESQELFGQLAAEEPATVPFSIDLAEQRQAFGEGLAVRGPGEIEKQQAYEAEKVEKSEKYKLEKEAAQQKAKEDEAHRLDMIKKRSEELAEKRKQAQEDIKNLRETLKAEEEAEERSKSEKKNKTKRKGSEDGQSGDEEAPKKPKRKTNKKKKLRKKAGSDGEENGAAQDENGAKQENSAKQENQSASEGEDGNDGEENEKAKASKPMSRKRPSSVSEDAERKKAKTSSEADERQLESEEELRLTRPWNPTFTYPIFGTEEQIYGYKNLKVTVDMASGSLKSQLNVNYGDKKEDADNVVDSIKEYLPLEEGDFEELLDRDAREFKPCGDLIKTYTRASAKSQGKGKGKRRKVETSSGSVAGEEGDVVYEIYRAKWDTPGWKAFNKRMQFFLLLFIEAANYLEEDDDNWEFFTLFEKRSRDNGENTYHFVGYSSLYSFYHFPTGRRQRLSQFFILPPYQRQSHASELYNAIRSDVLSRQEIIELGVEDPSESFDVLRDVNDLRWLSDEHLLDNKTAANMNRNWIEQERQKLKVPKRQFLRLIEMLLLHKLDPKNQEQSKRFRLLVKDRLYRFNYEQLIGLTPEERKAALQLTYEGVVDNYRDVLLKSHI</sequence>
<feature type="domain" description="Helicase ATP-binding" evidence="18">
    <location>
        <begin position="1170"/>
        <end position="1338"/>
    </location>
</feature>
<dbReference type="InterPro" id="IPR035892">
    <property type="entry name" value="C2_domain_sf"/>
</dbReference>
<evidence type="ECO:0000256" key="4">
    <source>
        <dbReference type="ARBA" id="ARBA00006351"/>
    </source>
</evidence>
<dbReference type="InterPro" id="IPR014001">
    <property type="entry name" value="Helicase_ATP-bd"/>
</dbReference>
<comment type="subcellular location">
    <subcellularLocation>
        <location evidence="2">Endoplasmic reticulum lumen</location>
    </subcellularLocation>
</comment>
<dbReference type="Gene3D" id="3.90.360.10">
    <property type="entry name" value="Histone acetyl transferase 1 (HAT1), N-terminal domain"/>
    <property type="match status" value="1"/>
</dbReference>
<dbReference type="EMBL" id="SPOI01000004">
    <property type="protein sequence ID" value="TIB42843.1"/>
    <property type="molecule type" value="Genomic_DNA"/>
</dbReference>
<dbReference type="SMART" id="SM00028">
    <property type="entry name" value="TPR"/>
    <property type="match status" value="13"/>
</dbReference>
<dbReference type="GO" id="GO:0036503">
    <property type="term" value="P:ERAD pathway"/>
    <property type="evidence" value="ECO:0007669"/>
    <property type="project" value="TreeGrafter"/>
</dbReference>
<dbReference type="GO" id="GO:0006325">
    <property type="term" value="P:chromatin organization"/>
    <property type="evidence" value="ECO:0007669"/>
    <property type="project" value="InterPro"/>
</dbReference>
<dbReference type="Pfam" id="PF21184">
    <property type="entry name" value="HAT1_C_fung"/>
    <property type="match status" value="1"/>
</dbReference>
<feature type="repeat" description="TPR" evidence="16">
    <location>
        <begin position="3779"/>
        <end position="3812"/>
    </location>
</feature>
<dbReference type="InterPro" id="IPR036388">
    <property type="entry name" value="WH-like_DNA-bd_sf"/>
</dbReference>
<evidence type="ECO:0000256" key="9">
    <source>
        <dbReference type="ARBA" id="ARBA00022741"/>
    </source>
</evidence>
<evidence type="ECO:0000259" key="19">
    <source>
        <dbReference type="PROSITE" id="PS51194"/>
    </source>
</evidence>
<dbReference type="Gene3D" id="1.10.10.10">
    <property type="entry name" value="Winged helix-like DNA-binding domain superfamily/Winged helix DNA-binding domain"/>
    <property type="match status" value="1"/>
</dbReference>
<keyword evidence="8" id="KW-0677">Repeat</keyword>
<dbReference type="InterPro" id="IPR037113">
    <property type="entry name" value="Hat1_N_sf"/>
</dbReference>
<dbReference type="UniPathway" id="UPA00378"/>
<dbReference type="GO" id="GO:0051082">
    <property type="term" value="F:unfolded protein binding"/>
    <property type="evidence" value="ECO:0007669"/>
    <property type="project" value="TreeGrafter"/>
</dbReference>
<evidence type="ECO:0000313" key="21">
    <source>
        <dbReference type="Proteomes" id="UP000310689"/>
    </source>
</evidence>
<dbReference type="GO" id="GO:0004386">
    <property type="term" value="F:helicase activity"/>
    <property type="evidence" value="ECO:0007669"/>
    <property type="project" value="UniProtKB-KW"/>
</dbReference>
<feature type="compositionally biased region" description="Acidic residues" evidence="17">
    <location>
        <begin position="4079"/>
        <end position="4088"/>
    </location>
</feature>
<dbReference type="InterPro" id="IPR040694">
    <property type="entry name" value="UGGT_TRXL_2"/>
</dbReference>
<dbReference type="Gene3D" id="3.90.550.10">
    <property type="entry name" value="Spore Coat Polysaccharide Biosynthesis Protein SpsA, Chain A"/>
    <property type="match status" value="1"/>
</dbReference>
<feature type="repeat" description="TPR" evidence="16">
    <location>
        <begin position="3355"/>
        <end position="3388"/>
    </location>
</feature>
<keyword evidence="15" id="KW-0325">Glycoprotein</keyword>
<dbReference type="CDD" id="cd18020">
    <property type="entry name" value="DEXHc_ASCC3_1"/>
    <property type="match status" value="1"/>
</dbReference>
<keyword evidence="9" id="KW-0547">Nucleotide-binding</keyword>
<dbReference type="Pfam" id="PF13432">
    <property type="entry name" value="TPR_16"/>
    <property type="match status" value="1"/>
</dbReference>
<keyword evidence="10" id="KW-0378">Hydrolase</keyword>
<dbReference type="SUPFAM" id="SSF158702">
    <property type="entry name" value="Sec63 N-terminal domain-like"/>
    <property type="match status" value="1"/>
</dbReference>
<dbReference type="Pfam" id="PF18403">
    <property type="entry name" value="Thioredoxin_15"/>
    <property type="match status" value="1"/>
</dbReference>
<feature type="region of interest" description="Disordered" evidence="17">
    <location>
        <begin position="160"/>
        <end position="213"/>
    </location>
</feature>
<evidence type="ECO:0000313" key="20">
    <source>
        <dbReference type="EMBL" id="TIB42843.1"/>
    </source>
</evidence>
<dbReference type="InterPro" id="IPR016181">
    <property type="entry name" value="Acyl_CoA_acyltransferase"/>
</dbReference>
<dbReference type="InterPro" id="IPR036390">
    <property type="entry name" value="WH_DNA-bd_sf"/>
</dbReference>
<dbReference type="InterPro" id="IPR027417">
    <property type="entry name" value="P-loop_NTPase"/>
</dbReference>
<keyword evidence="7" id="KW-0732">Signal</keyword>
<comment type="similarity">
    <text evidence="4">Belongs to the glycosyltransferase 8 family.</text>
</comment>
<evidence type="ECO:0000256" key="11">
    <source>
        <dbReference type="ARBA" id="ARBA00022803"/>
    </source>
</evidence>
<evidence type="ECO:0000256" key="16">
    <source>
        <dbReference type="PROSITE-ProRule" id="PRU00339"/>
    </source>
</evidence>
<evidence type="ECO:0000256" key="1">
    <source>
        <dbReference type="ARBA" id="ARBA00001913"/>
    </source>
</evidence>
<dbReference type="Gene3D" id="3.40.630.30">
    <property type="match status" value="1"/>
</dbReference>
<dbReference type="Pfam" id="PF00270">
    <property type="entry name" value="DEAD"/>
    <property type="match status" value="2"/>
</dbReference>
<dbReference type="Pfam" id="PF07719">
    <property type="entry name" value="TPR_2"/>
    <property type="match status" value="1"/>
</dbReference>
<dbReference type="Proteomes" id="UP000310689">
    <property type="component" value="Unassembled WGS sequence"/>
</dbReference>
<dbReference type="InterPro" id="IPR009448">
    <property type="entry name" value="UDP-g_GGtrans"/>
</dbReference>
<dbReference type="InterPro" id="IPR014756">
    <property type="entry name" value="Ig_E-set"/>
</dbReference>
<dbReference type="Pfam" id="PF18402">
    <property type="entry name" value="Thioredoxin_14"/>
    <property type="match status" value="1"/>
</dbReference>
<dbReference type="SUPFAM" id="SSF53448">
    <property type="entry name" value="Nucleotide-diphospho-sugar transferases"/>
    <property type="match status" value="1"/>
</dbReference>
<dbReference type="Gene3D" id="1.10.3380.10">
    <property type="entry name" value="Sec63 N-terminal domain-like domain"/>
    <property type="match status" value="1"/>
</dbReference>
<feature type="domain" description="Helicase ATP-binding" evidence="18">
    <location>
        <begin position="302"/>
        <end position="500"/>
    </location>
</feature>
<dbReference type="InterPro" id="IPR004179">
    <property type="entry name" value="Sec63-dom"/>
</dbReference>
<dbReference type="Pfam" id="PF10394">
    <property type="entry name" value="Hat1_N"/>
    <property type="match status" value="1"/>
</dbReference>
<dbReference type="FunFam" id="1.10.10.10:FF:000024">
    <property type="entry name" value="U5 small nuclear ribonucleoprotein helicase"/>
    <property type="match status" value="1"/>
</dbReference>
<feature type="compositionally biased region" description="Basic and acidic residues" evidence="17">
    <location>
        <begin position="3955"/>
        <end position="4012"/>
    </location>
</feature>
<dbReference type="SUPFAM" id="SSF48452">
    <property type="entry name" value="TPR-like"/>
    <property type="match status" value="3"/>
</dbReference>
<organism evidence="20 21">
    <name type="scientific">Wallemia ichthyophaga</name>
    <dbReference type="NCBI Taxonomy" id="245174"/>
    <lineage>
        <taxon>Eukaryota</taxon>
        <taxon>Fungi</taxon>
        <taxon>Dikarya</taxon>
        <taxon>Basidiomycota</taxon>
        <taxon>Wallemiomycotina</taxon>
        <taxon>Wallemiomycetes</taxon>
        <taxon>Wallemiales</taxon>
        <taxon>Wallemiaceae</taxon>
        <taxon>Wallemia</taxon>
    </lineage>
</organism>
<evidence type="ECO:0000256" key="5">
    <source>
        <dbReference type="ARBA" id="ARBA00021268"/>
    </source>
</evidence>
<dbReference type="InterPro" id="IPR011545">
    <property type="entry name" value="DEAD/DEAH_box_helicase_dom"/>
</dbReference>
<feature type="compositionally biased region" description="Basic and acidic residues" evidence="17">
    <location>
        <begin position="188"/>
        <end position="200"/>
    </location>
</feature>
<dbReference type="Pfam" id="PF18404">
    <property type="entry name" value="Glyco_transf_24"/>
    <property type="match status" value="1"/>
</dbReference>
<dbReference type="InterPro" id="IPR019467">
    <property type="entry name" value="Hat1_N"/>
</dbReference>
<evidence type="ECO:0000256" key="8">
    <source>
        <dbReference type="ARBA" id="ARBA00022737"/>
    </source>
</evidence>
<dbReference type="Pfam" id="PF00271">
    <property type="entry name" value="Helicase_C"/>
    <property type="match status" value="1"/>
</dbReference>
<protein>
    <recommendedName>
        <fullName evidence="5">Histone acetyltransferase type B catalytic subunit</fullName>
    </recommendedName>
</protein>
<keyword evidence="14" id="KW-0067">ATP-binding</keyword>
<dbReference type="GO" id="GO:0003980">
    <property type="term" value="F:UDP-glucose:glycoprotein glucosyltransferase activity"/>
    <property type="evidence" value="ECO:0007669"/>
    <property type="project" value="InterPro"/>
</dbReference>
<dbReference type="CDD" id="cd06432">
    <property type="entry name" value="GT8_HUGT1_C_like"/>
    <property type="match status" value="1"/>
</dbReference>
<dbReference type="Pfam" id="PF23445">
    <property type="entry name" value="WHD_SNRNP200"/>
    <property type="match status" value="1"/>
</dbReference>
<evidence type="ECO:0000256" key="12">
    <source>
        <dbReference type="ARBA" id="ARBA00022806"/>
    </source>
</evidence>
<dbReference type="CDD" id="cd18795">
    <property type="entry name" value="SF2_C_Ski2"/>
    <property type="match status" value="1"/>
</dbReference>
<evidence type="ECO:0000256" key="6">
    <source>
        <dbReference type="ARBA" id="ARBA00022679"/>
    </source>
</evidence>
<dbReference type="SMART" id="SM00487">
    <property type="entry name" value="DEXDc"/>
    <property type="match status" value="2"/>
</dbReference>
<dbReference type="SMART" id="SM00490">
    <property type="entry name" value="HELICc"/>
    <property type="match status" value="1"/>
</dbReference>
<dbReference type="GO" id="GO:0042393">
    <property type="term" value="F:histone binding"/>
    <property type="evidence" value="ECO:0007669"/>
    <property type="project" value="InterPro"/>
</dbReference>
<comment type="cofactor">
    <cofactor evidence="1">
        <name>Ca(2+)</name>
        <dbReference type="ChEBI" id="CHEBI:29108"/>
    </cofactor>
</comment>
<dbReference type="Pfam" id="PF02889">
    <property type="entry name" value="Sec63"/>
    <property type="match status" value="1"/>
</dbReference>
<dbReference type="PROSITE" id="PS50293">
    <property type="entry name" value="TPR_REGION"/>
    <property type="match status" value="1"/>
</dbReference>
<dbReference type="InterPro" id="IPR029044">
    <property type="entry name" value="Nucleotide-diphossugar_trans"/>
</dbReference>
<dbReference type="InterPro" id="IPR040497">
    <property type="entry name" value="Glyco_transf_24"/>
</dbReference>
<feature type="compositionally biased region" description="Basic residues" evidence="17">
    <location>
        <begin position="4033"/>
        <end position="4047"/>
    </location>
</feature>
<dbReference type="FunFam" id="3.40.50.300:FF:000102">
    <property type="entry name" value="RNA helicase, activating signal cointegrator 1"/>
    <property type="match status" value="1"/>
</dbReference>
<dbReference type="InterPro" id="IPR013105">
    <property type="entry name" value="TPR_2"/>
</dbReference>
<dbReference type="SUPFAM" id="SSF46785">
    <property type="entry name" value="Winged helix' DNA-binding domain"/>
    <property type="match status" value="1"/>
</dbReference>
<dbReference type="PROSITE" id="PS50005">
    <property type="entry name" value="TPR"/>
    <property type="match status" value="2"/>
</dbReference>
<evidence type="ECO:0000256" key="13">
    <source>
        <dbReference type="ARBA" id="ARBA00022824"/>
    </source>
</evidence>
<evidence type="ECO:0000256" key="15">
    <source>
        <dbReference type="ARBA" id="ARBA00023180"/>
    </source>
</evidence>
<dbReference type="InterPro" id="IPR013523">
    <property type="entry name" value="Hist_AcTrfase_HAT1_C"/>
</dbReference>
<evidence type="ECO:0000256" key="14">
    <source>
        <dbReference type="ARBA" id="ARBA00022840"/>
    </source>
</evidence>
<dbReference type="Gene3D" id="1.10.10.390">
    <property type="match status" value="1"/>
</dbReference>
<dbReference type="Pfam" id="PF18401">
    <property type="entry name" value="Thioredoxin_13"/>
    <property type="match status" value="1"/>
</dbReference>
<dbReference type="GO" id="GO:0018279">
    <property type="term" value="P:protein N-linked glycosylation via asparagine"/>
    <property type="evidence" value="ECO:0007669"/>
    <property type="project" value="TreeGrafter"/>
</dbReference>
<comment type="pathway">
    <text evidence="3">Protein modification; protein glycosylation.</text>
</comment>
<name>A0A4T0JIF5_WALIC</name>
<feature type="region of interest" description="Disordered" evidence="17">
    <location>
        <begin position="3955"/>
        <end position="4134"/>
    </location>
</feature>
<feature type="compositionally biased region" description="Basic and acidic residues" evidence="17">
    <location>
        <begin position="4109"/>
        <end position="4134"/>
    </location>
</feature>
<keyword evidence="13" id="KW-0256">Endoplasmic reticulum</keyword>
<dbReference type="Gene3D" id="3.40.50.300">
    <property type="entry name" value="P-loop containing nucleotide triphosphate hydrolases"/>
    <property type="match status" value="4"/>
</dbReference>
<evidence type="ECO:0000256" key="2">
    <source>
        <dbReference type="ARBA" id="ARBA00004319"/>
    </source>
</evidence>
<proteinExistence type="inferred from homology"/>